<dbReference type="PANTHER" id="PTHR43630:SF2">
    <property type="entry name" value="GLYCOSYLTRANSFERASE"/>
    <property type="match status" value="1"/>
</dbReference>
<dbReference type="Pfam" id="PF00535">
    <property type="entry name" value="Glycos_transf_2"/>
    <property type="match status" value="1"/>
</dbReference>
<dbReference type="EMBL" id="MN740898">
    <property type="protein sequence ID" value="QHU17117.1"/>
    <property type="molecule type" value="Genomic_DNA"/>
</dbReference>
<protein>
    <recommendedName>
        <fullName evidence="1">Glycosyltransferase 2-like domain-containing protein</fullName>
    </recommendedName>
</protein>
<feature type="domain" description="Glycosyltransferase 2-like" evidence="1">
    <location>
        <begin position="14"/>
        <end position="172"/>
    </location>
</feature>
<accession>A0A6C0KJX4</accession>
<evidence type="ECO:0000313" key="2">
    <source>
        <dbReference type="EMBL" id="QHU17117.1"/>
    </source>
</evidence>
<reference evidence="2" key="1">
    <citation type="journal article" date="2020" name="Nature">
        <title>Giant virus diversity and host interactions through global metagenomics.</title>
        <authorList>
            <person name="Schulz F."/>
            <person name="Roux S."/>
            <person name="Paez-Espino D."/>
            <person name="Jungbluth S."/>
            <person name="Walsh D.A."/>
            <person name="Denef V.J."/>
            <person name="McMahon K.D."/>
            <person name="Konstantinidis K.T."/>
            <person name="Eloe-Fadrosh E.A."/>
            <person name="Kyrpides N.C."/>
            <person name="Woyke T."/>
        </authorList>
    </citation>
    <scope>NUCLEOTIDE SEQUENCE</scope>
    <source>
        <strain evidence="2">GVMAG-S-3300012000-57</strain>
    </source>
</reference>
<dbReference type="SMART" id="SM00028">
    <property type="entry name" value="TPR"/>
    <property type="match status" value="2"/>
</dbReference>
<dbReference type="InterPro" id="IPR019734">
    <property type="entry name" value="TPR_rpt"/>
</dbReference>
<dbReference type="Gene3D" id="1.25.40.10">
    <property type="entry name" value="Tetratricopeptide repeat domain"/>
    <property type="match status" value="1"/>
</dbReference>
<organism evidence="2">
    <name type="scientific">viral metagenome</name>
    <dbReference type="NCBI Taxonomy" id="1070528"/>
    <lineage>
        <taxon>unclassified sequences</taxon>
        <taxon>metagenomes</taxon>
        <taxon>organismal metagenomes</taxon>
    </lineage>
</organism>
<dbReference type="InterPro" id="IPR029044">
    <property type="entry name" value="Nucleotide-diphossugar_trans"/>
</dbReference>
<dbReference type="SUPFAM" id="SSF53448">
    <property type="entry name" value="Nucleotide-diphospho-sugar transferases"/>
    <property type="match status" value="1"/>
</dbReference>
<dbReference type="InterPro" id="IPR001173">
    <property type="entry name" value="Glyco_trans_2-like"/>
</dbReference>
<dbReference type="AlphaFoldDB" id="A0A6C0KJX4"/>
<dbReference type="PROSITE" id="PS50005">
    <property type="entry name" value="TPR"/>
    <property type="match status" value="1"/>
</dbReference>
<dbReference type="SUPFAM" id="SSF48452">
    <property type="entry name" value="TPR-like"/>
    <property type="match status" value="1"/>
</dbReference>
<evidence type="ECO:0000259" key="1">
    <source>
        <dbReference type="Pfam" id="PF00535"/>
    </source>
</evidence>
<proteinExistence type="predicted"/>
<sequence>MNNPVKSPTLCLNMIVKNESKILRRLLQSVSPIIDSYCICDTGSTDDTVSIIEAFFREHKLPGKIIREPFRDFGYNRTLALQACENEPLADYILLLDADMIFSLQVTPEVFKQQLVHDIYCMFQGNDAFYYKNVRIIKNNRGCTYWGVTHEYLKSPPNSTHSTIDKNIAFIRDIGDGGSKGDKWERDISLLKQGLVDLPNNDRYTFYLANTYHDAGKYELAIETYKRRVQLGGWHEEVWYSHYRIGIAYARMGNVTMAIAAWMDAYDVFPNRVENLYEIVKNYRILGKHKIAQMFYQLARKSMKDHPERDYLFMHNDVYEWKLDYEFTILAYYTNPENTPIIPLCMQVAANPQIDDASLRNILSNYKFYTPILNTLARPSIHTDLLQSIGDNLDIPSEFVPSTPSLALNHLGELLVNVRYVNYSIDDRGNYSNRGKIHTINVVATVDIRDVTWQIKNQKILLYNTKHDDFYVGLEDVRLLSHHQKIIYNANRGLKDGIMVVEHGVIDYCMCKDERFLKKDEQRDIEKNWVLFANAGGVIHCIYGWYPLTIGTIGSEGEFSTVATHKMPSFFKHVRGSTNGQIIGDEVWFLCHSVSYEDRRYYYHLFVVVDASTFVLKKYTPWFVFEKMPVEYSLGFVILPGTERFLIGYSTMDRTTQYMELEKSVVDAMMILV</sequence>
<dbReference type="Gene3D" id="3.90.550.10">
    <property type="entry name" value="Spore Coat Polysaccharide Biosynthesis Protein SpsA, Chain A"/>
    <property type="match status" value="1"/>
</dbReference>
<dbReference type="InterPro" id="IPR011990">
    <property type="entry name" value="TPR-like_helical_dom_sf"/>
</dbReference>
<name>A0A6C0KJX4_9ZZZZ</name>
<dbReference type="PANTHER" id="PTHR43630">
    <property type="entry name" value="POLY-BETA-1,6-N-ACETYL-D-GLUCOSAMINE SYNTHASE"/>
    <property type="match status" value="1"/>
</dbReference>